<keyword evidence="9" id="KW-1185">Reference proteome</keyword>
<keyword evidence="3" id="KW-0808">Transferase</keyword>
<keyword evidence="6" id="KW-0833">Ubl conjugation pathway</keyword>
<evidence type="ECO:0000256" key="3">
    <source>
        <dbReference type="ARBA" id="ARBA00022679"/>
    </source>
</evidence>
<keyword evidence="7" id="KW-0862">Zinc</keyword>
<reference evidence="8 9" key="2">
    <citation type="submission" date="2020-07" db="EMBL/GenBank/DDBJ databases">
        <title>Genome assembly of wild tea tree DASZ reveals pedigree and selection history of tea varieties.</title>
        <authorList>
            <person name="Zhang W."/>
        </authorList>
    </citation>
    <scope>NUCLEOTIDE SEQUENCE [LARGE SCALE GENOMIC DNA]</scope>
    <source>
        <strain evidence="9">cv. G240</strain>
        <tissue evidence="8">Leaf</tissue>
    </source>
</reference>
<dbReference type="PANTHER" id="PTHR46463:SF76">
    <property type="entry name" value="RING-TYPE DOMAIN-CONTAINING PROTEIN"/>
    <property type="match status" value="1"/>
</dbReference>
<dbReference type="EMBL" id="JACBKZ010000007">
    <property type="protein sequence ID" value="KAF5946229.1"/>
    <property type="molecule type" value="Genomic_DNA"/>
</dbReference>
<evidence type="ECO:0000313" key="9">
    <source>
        <dbReference type="Proteomes" id="UP000593564"/>
    </source>
</evidence>
<evidence type="ECO:0000313" key="8">
    <source>
        <dbReference type="EMBL" id="KAF5946229.1"/>
    </source>
</evidence>
<evidence type="ECO:0000256" key="2">
    <source>
        <dbReference type="ARBA" id="ARBA00012483"/>
    </source>
</evidence>
<dbReference type="EC" id="2.3.2.27" evidence="2"/>
<evidence type="ECO:0000256" key="4">
    <source>
        <dbReference type="ARBA" id="ARBA00022723"/>
    </source>
</evidence>
<dbReference type="GO" id="GO:0005829">
    <property type="term" value="C:cytosol"/>
    <property type="evidence" value="ECO:0007669"/>
    <property type="project" value="TreeGrafter"/>
</dbReference>
<sequence>MGLVKMNSWFLGSYMNSLNCFAQLEWGVAAVLPENISCMEHLYITMSCPPVLEENELLTSHNSAATVLATGFLVDLNLDGSTPDTYRSPPAPIPYDVVLGRPQSIDTESLRETINGSVFENLPFADLKESHCTTDTAIFLSSPKKLEVELLKSDELNVSEMEEEDVCPTCLEDYDAENPKIITKCPYVVKSGDKTLC</sequence>
<dbReference type="GO" id="GO:0008270">
    <property type="term" value="F:zinc ion binding"/>
    <property type="evidence" value="ECO:0007669"/>
    <property type="project" value="UniProtKB-KW"/>
</dbReference>
<keyword evidence="4" id="KW-0479">Metal-binding</keyword>
<evidence type="ECO:0000256" key="7">
    <source>
        <dbReference type="ARBA" id="ARBA00022833"/>
    </source>
</evidence>
<organism evidence="8 9">
    <name type="scientific">Camellia sinensis</name>
    <name type="common">Tea plant</name>
    <name type="synonym">Thea sinensis</name>
    <dbReference type="NCBI Taxonomy" id="4442"/>
    <lineage>
        <taxon>Eukaryota</taxon>
        <taxon>Viridiplantae</taxon>
        <taxon>Streptophyta</taxon>
        <taxon>Embryophyta</taxon>
        <taxon>Tracheophyta</taxon>
        <taxon>Spermatophyta</taxon>
        <taxon>Magnoliopsida</taxon>
        <taxon>eudicotyledons</taxon>
        <taxon>Gunneridae</taxon>
        <taxon>Pentapetalae</taxon>
        <taxon>asterids</taxon>
        <taxon>Ericales</taxon>
        <taxon>Theaceae</taxon>
        <taxon>Camellia</taxon>
    </lineage>
</organism>
<comment type="caution">
    <text evidence="8">The sequence shown here is derived from an EMBL/GenBank/DDBJ whole genome shotgun (WGS) entry which is preliminary data.</text>
</comment>
<dbReference type="PANTHER" id="PTHR46463">
    <property type="entry name" value="ZINC FINGER, RING/FYVE/PHD-TYPE"/>
    <property type="match status" value="1"/>
</dbReference>
<reference evidence="9" key="1">
    <citation type="journal article" date="2020" name="Nat. Commun.">
        <title>Genome assembly of wild tea tree DASZ reveals pedigree and selection history of tea varieties.</title>
        <authorList>
            <person name="Zhang W."/>
            <person name="Zhang Y."/>
            <person name="Qiu H."/>
            <person name="Guo Y."/>
            <person name="Wan H."/>
            <person name="Zhang X."/>
            <person name="Scossa F."/>
            <person name="Alseekh S."/>
            <person name="Zhang Q."/>
            <person name="Wang P."/>
            <person name="Xu L."/>
            <person name="Schmidt M.H."/>
            <person name="Jia X."/>
            <person name="Li D."/>
            <person name="Zhu A."/>
            <person name="Guo F."/>
            <person name="Chen W."/>
            <person name="Ni D."/>
            <person name="Usadel B."/>
            <person name="Fernie A.R."/>
            <person name="Wen W."/>
        </authorList>
    </citation>
    <scope>NUCLEOTIDE SEQUENCE [LARGE SCALE GENOMIC DNA]</scope>
    <source>
        <strain evidence="9">cv. G240</strain>
    </source>
</reference>
<gene>
    <name evidence="8" type="ORF">HYC85_016457</name>
</gene>
<name>A0A7J7GZR9_CAMSI</name>
<dbReference type="AlphaFoldDB" id="A0A7J7GZR9"/>
<protein>
    <recommendedName>
        <fullName evidence="2">RING-type E3 ubiquitin transferase</fullName>
        <ecNumber evidence="2">2.3.2.27</ecNumber>
    </recommendedName>
</protein>
<evidence type="ECO:0000256" key="6">
    <source>
        <dbReference type="ARBA" id="ARBA00022786"/>
    </source>
</evidence>
<keyword evidence="5" id="KW-0863">Zinc-finger</keyword>
<evidence type="ECO:0000256" key="5">
    <source>
        <dbReference type="ARBA" id="ARBA00022771"/>
    </source>
</evidence>
<accession>A0A7J7GZR9</accession>
<dbReference type="GO" id="GO:0061630">
    <property type="term" value="F:ubiquitin protein ligase activity"/>
    <property type="evidence" value="ECO:0007669"/>
    <property type="project" value="UniProtKB-EC"/>
</dbReference>
<evidence type="ECO:0000256" key="1">
    <source>
        <dbReference type="ARBA" id="ARBA00000900"/>
    </source>
</evidence>
<proteinExistence type="predicted"/>
<comment type="catalytic activity">
    <reaction evidence="1">
        <text>S-ubiquitinyl-[E2 ubiquitin-conjugating enzyme]-L-cysteine + [acceptor protein]-L-lysine = [E2 ubiquitin-conjugating enzyme]-L-cysteine + N(6)-ubiquitinyl-[acceptor protein]-L-lysine.</text>
        <dbReference type="EC" id="2.3.2.27"/>
    </reaction>
</comment>
<dbReference type="Proteomes" id="UP000593564">
    <property type="component" value="Unassembled WGS sequence"/>
</dbReference>